<reference evidence="14" key="1">
    <citation type="submission" date="2020-05" db="EMBL/GenBank/DDBJ databases">
        <title>Phylogenomic resolution of chytrid fungi.</title>
        <authorList>
            <person name="Stajich J.E."/>
            <person name="Amses K."/>
            <person name="Simmons R."/>
            <person name="Seto K."/>
            <person name="Myers J."/>
            <person name="Bonds A."/>
            <person name="Quandt C.A."/>
            <person name="Barry K."/>
            <person name="Liu P."/>
            <person name="Grigoriev I."/>
            <person name="Longcore J.E."/>
            <person name="James T.Y."/>
        </authorList>
    </citation>
    <scope>NUCLEOTIDE SEQUENCE</scope>
    <source>
        <strain evidence="14">PLAUS21</strain>
    </source>
</reference>
<dbReference type="InterPro" id="IPR036640">
    <property type="entry name" value="ABC1_TM_sf"/>
</dbReference>
<feature type="domain" description="ABC transmembrane type-1" evidence="13">
    <location>
        <begin position="1"/>
        <end position="218"/>
    </location>
</feature>
<feature type="transmembrane region" description="Helical" evidence="11">
    <location>
        <begin position="162"/>
        <end position="183"/>
    </location>
</feature>
<feature type="transmembrane region" description="Helical" evidence="11">
    <location>
        <begin position="780"/>
        <end position="800"/>
    </location>
</feature>
<dbReference type="InterPro" id="IPR050173">
    <property type="entry name" value="ABC_transporter_C-like"/>
</dbReference>
<feature type="transmembrane region" description="Helical" evidence="11">
    <location>
        <begin position="76"/>
        <end position="95"/>
    </location>
</feature>
<feature type="domain" description="ABC transporter" evidence="12">
    <location>
        <begin position="259"/>
        <end position="490"/>
    </location>
</feature>
<dbReference type="Gene3D" id="3.40.50.300">
    <property type="entry name" value="P-loop containing nucleotide triphosphate hydrolases"/>
    <property type="match status" value="2"/>
</dbReference>
<gene>
    <name evidence="14" type="primary">ABCC4_1</name>
    <name evidence="14" type="ORF">HK103_000058</name>
</gene>
<dbReference type="GO" id="GO:0016887">
    <property type="term" value="F:ATP hydrolysis activity"/>
    <property type="evidence" value="ECO:0007669"/>
    <property type="project" value="InterPro"/>
</dbReference>
<evidence type="ECO:0000259" key="13">
    <source>
        <dbReference type="PROSITE" id="PS50929"/>
    </source>
</evidence>
<dbReference type="Gene3D" id="1.20.1560.10">
    <property type="entry name" value="ABC transporter type 1, transmembrane domain"/>
    <property type="match status" value="2"/>
</dbReference>
<evidence type="ECO:0000313" key="15">
    <source>
        <dbReference type="Proteomes" id="UP001210925"/>
    </source>
</evidence>
<dbReference type="FunFam" id="1.20.1560.10:FF:000014">
    <property type="entry name" value="Multidrug resistance-associated protein member 4"/>
    <property type="match status" value="1"/>
</dbReference>
<evidence type="ECO:0000256" key="9">
    <source>
        <dbReference type="ARBA" id="ARBA00023136"/>
    </source>
</evidence>
<comment type="similarity">
    <text evidence="2">Belongs to the ABC transporter superfamily. ABCC family. Conjugate transporter (TC 3.A.1.208) subfamily.</text>
</comment>
<dbReference type="InterPro" id="IPR003439">
    <property type="entry name" value="ABC_transporter-like_ATP-bd"/>
</dbReference>
<dbReference type="SMART" id="SM00382">
    <property type="entry name" value="AAA"/>
    <property type="match status" value="2"/>
</dbReference>
<dbReference type="SUPFAM" id="SSF90123">
    <property type="entry name" value="ABC transporter transmembrane region"/>
    <property type="match status" value="2"/>
</dbReference>
<feature type="domain" description="ABC transmembrane type-1" evidence="13">
    <location>
        <begin position="557"/>
        <end position="835"/>
    </location>
</feature>
<dbReference type="Proteomes" id="UP001210925">
    <property type="component" value="Unassembled WGS sequence"/>
</dbReference>
<comment type="subcellular location">
    <subcellularLocation>
        <location evidence="1">Membrane</location>
        <topology evidence="1">Multi-pass membrane protein</topology>
    </subcellularLocation>
</comment>
<dbReference type="GO" id="GO:0005524">
    <property type="term" value="F:ATP binding"/>
    <property type="evidence" value="ECO:0007669"/>
    <property type="project" value="UniProtKB-KW"/>
</dbReference>
<feature type="transmembrane region" description="Helical" evidence="11">
    <location>
        <begin position="675"/>
        <end position="706"/>
    </location>
</feature>
<evidence type="ECO:0000256" key="2">
    <source>
        <dbReference type="ARBA" id="ARBA00009726"/>
    </source>
</evidence>
<evidence type="ECO:0000256" key="10">
    <source>
        <dbReference type="SAM" id="MobiDB-lite"/>
    </source>
</evidence>
<keyword evidence="5" id="KW-0677">Repeat</keyword>
<keyword evidence="4 11" id="KW-0812">Transmembrane</keyword>
<protein>
    <submittedName>
        <fullName evidence="14">Multidrug resistance-associated protein 4</fullName>
    </submittedName>
</protein>
<dbReference type="InterPro" id="IPR011527">
    <property type="entry name" value="ABC1_TM_dom"/>
</dbReference>
<dbReference type="InterPro" id="IPR044726">
    <property type="entry name" value="ABCC_6TM_D2"/>
</dbReference>
<feature type="transmembrane region" description="Helical" evidence="11">
    <location>
        <begin position="195"/>
        <end position="218"/>
    </location>
</feature>
<dbReference type="GO" id="GO:0140359">
    <property type="term" value="F:ABC-type transporter activity"/>
    <property type="evidence" value="ECO:0007669"/>
    <property type="project" value="InterPro"/>
</dbReference>
<keyword evidence="6" id="KW-0547">Nucleotide-binding</keyword>
<dbReference type="InterPro" id="IPR027417">
    <property type="entry name" value="P-loop_NTPase"/>
</dbReference>
<feature type="transmembrane region" description="Helical" evidence="11">
    <location>
        <begin position="552"/>
        <end position="581"/>
    </location>
</feature>
<dbReference type="InterPro" id="IPR017871">
    <property type="entry name" value="ABC_transporter-like_CS"/>
</dbReference>
<accession>A0AAD5UN55</accession>
<dbReference type="PANTHER" id="PTHR24223:SF456">
    <property type="entry name" value="MULTIDRUG RESISTANCE-ASSOCIATED PROTEIN LETHAL(2)03659"/>
    <property type="match status" value="1"/>
</dbReference>
<feature type="transmembrane region" description="Helical" evidence="11">
    <location>
        <begin position="806"/>
        <end position="827"/>
    </location>
</feature>
<feature type="region of interest" description="Disordered" evidence="10">
    <location>
        <begin position="505"/>
        <end position="526"/>
    </location>
</feature>
<dbReference type="FunFam" id="3.40.50.300:FF:000973">
    <property type="entry name" value="Multidrug resistance-associated protein 4"/>
    <property type="match status" value="1"/>
</dbReference>
<feature type="domain" description="ABC transporter" evidence="12">
    <location>
        <begin position="871"/>
        <end position="1115"/>
    </location>
</feature>
<keyword evidence="15" id="KW-1185">Reference proteome</keyword>
<keyword evidence="9 11" id="KW-0472">Membrane</keyword>
<feature type="compositionally biased region" description="Polar residues" evidence="10">
    <location>
        <begin position="511"/>
        <end position="520"/>
    </location>
</feature>
<proteinExistence type="inferred from homology"/>
<dbReference type="FunFam" id="3.40.50.300:FF:000163">
    <property type="entry name" value="Multidrug resistance-associated protein member 4"/>
    <property type="match status" value="1"/>
</dbReference>
<evidence type="ECO:0000256" key="3">
    <source>
        <dbReference type="ARBA" id="ARBA00022448"/>
    </source>
</evidence>
<keyword evidence="3" id="KW-0813">Transport</keyword>
<dbReference type="Pfam" id="PF00005">
    <property type="entry name" value="ABC_tran"/>
    <property type="match status" value="2"/>
</dbReference>
<dbReference type="CDD" id="cd18580">
    <property type="entry name" value="ABC_6TM_ABCC_D2"/>
    <property type="match status" value="1"/>
</dbReference>
<dbReference type="CDD" id="cd03244">
    <property type="entry name" value="ABCC_MRP_domain2"/>
    <property type="match status" value="1"/>
</dbReference>
<dbReference type="PROSITE" id="PS50893">
    <property type="entry name" value="ABC_TRANSPORTER_2"/>
    <property type="match status" value="2"/>
</dbReference>
<evidence type="ECO:0000256" key="5">
    <source>
        <dbReference type="ARBA" id="ARBA00022737"/>
    </source>
</evidence>
<evidence type="ECO:0000256" key="1">
    <source>
        <dbReference type="ARBA" id="ARBA00004141"/>
    </source>
</evidence>
<evidence type="ECO:0000256" key="8">
    <source>
        <dbReference type="ARBA" id="ARBA00022989"/>
    </source>
</evidence>
<dbReference type="PROSITE" id="PS00211">
    <property type="entry name" value="ABC_TRANSPORTER_1"/>
    <property type="match status" value="1"/>
</dbReference>
<dbReference type="InterPro" id="IPR044746">
    <property type="entry name" value="ABCC_6TM_D1"/>
</dbReference>
<comment type="caution">
    <text evidence="14">The sequence shown here is derived from an EMBL/GenBank/DDBJ whole genome shotgun (WGS) entry which is preliminary data.</text>
</comment>
<dbReference type="SUPFAM" id="SSF52540">
    <property type="entry name" value="P-loop containing nucleoside triphosphate hydrolases"/>
    <property type="match status" value="2"/>
</dbReference>
<feature type="transmembrane region" description="Helical" evidence="11">
    <location>
        <begin position="52"/>
        <end position="70"/>
    </location>
</feature>
<organism evidence="14 15">
    <name type="scientific">Boothiomyces macroporosus</name>
    <dbReference type="NCBI Taxonomy" id="261099"/>
    <lineage>
        <taxon>Eukaryota</taxon>
        <taxon>Fungi</taxon>
        <taxon>Fungi incertae sedis</taxon>
        <taxon>Chytridiomycota</taxon>
        <taxon>Chytridiomycota incertae sedis</taxon>
        <taxon>Chytridiomycetes</taxon>
        <taxon>Rhizophydiales</taxon>
        <taxon>Terramycetaceae</taxon>
        <taxon>Boothiomyces</taxon>
    </lineage>
</organism>
<evidence type="ECO:0000259" key="12">
    <source>
        <dbReference type="PROSITE" id="PS50893"/>
    </source>
</evidence>
<dbReference type="EMBL" id="JADGKB010000001">
    <property type="protein sequence ID" value="KAJ3262529.1"/>
    <property type="molecule type" value="Genomic_DNA"/>
</dbReference>
<evidence type="ECO:0000313" key="14">
    <source>
        <dbReference type="EMBL" id="KAJ3262529.1"/>
    </source>
</evidence>
<dbReference type="AlphaFoldDB" id="A0AAD5UN55"/>
<feature type="transmembrane region" description="Helical" evidence="11">
    <location>
        <begin position="593"/>
        <end position="619"/>
    </location>
</feature>
<sequence length="1142" mass="127829">MGMRVGMQMRIGLIASVYRKALNLSIANTSSTGFIINLVSNDVQRFEDASPFLPFLVVGPFQFVATMYFVYLEIGWSMLATAIVTIMLVPLQGTFARTFGRLRKVTVKFRDERIKSISDMLAGIMVVKLYGWEKPFMKKINEYRNSEMYNIWKGSVLKAINLSLFFGAASLNSVITFSTFYLAGGELTAARVFTVTTYISFLKLLMSNFFPLALQFIAECSVSIQRIQEFMLLPEISSAKELLRNQELFNEINDPSLILAMDSASFSWEKSGIDKDDNKQIEILKNISFQLRKKELVAICGFVGAGKSSFLHAILGDMNFTGGRVFNGVNRIAYVSQTPWILSGTVRDNILFGQPYDEKRFQNVVKVCSLERDFTLFENGADTIIGERGVTLSGGQKARVALARAVYYDAELYILDDPLSAVDTKVARILFEECICGALSSKTVILVTHQLQFVQSCSKIVILEDGKLVDTGTLSQLEKSQSQFSKVIREFVSKPDEAEVVDHEEEVTELPQIQSENQASDSEKKEFTKEDSAIGNVPLSAYVRYLRNGSGVWLFTFLIFLLVLGQVLTLGVDLWLARWAYLDPNSQRSSINIIVFVVIGICAISIGIGRSVLFFYIGYKSSYRSFRDMLAAVFRSPMSFFQAVPHGRLLNRFAKDLNLMDENLPQTFFDFCQCIFASLAIFIVASVVMPYVMILLPFIAVFFYYLRKYYITTSRQVKRIEATTRSPVYSSFSTTLEGLSVIRAFSAEERFKSMFFHDQNTNTRMFFTYLSTGRWLGLRLDISSAFLTSLLTFGCIYLRGPLGVSAVSLGLLLSYMMQLTGLLQWAVRQSSEVENMMVSTERVYEYTQLAPEAADELDYKSPENWPPAGDLDIKNMTLAYPNLVDPTLPSHPVLKNLNIHIAAGTKVGIVGRTGAGKSSFLQALFRLVEPTPEKSIVIDGIATSDLGLTDLRSKISIIPQEPFCFKGTIRFNLDPFDQFSDEQLWNALEAVELKSALEATAEKLESPVTENGANWSVGERQLICLARAILKNTRLIVMDEATSSVDIHTDKLIQKAIRQKGGLFSNATVLTIAHRLNTVIDYDKILVLEAGEIVEFGAPWDLLNKPASDPSAWFARMVNEMGAEAQAALISLAQQAKDKQYA</sequence>
<dbReference type="InterPro" id="IPR003593">
    <property type="entry name" value="AAA+_ATPase"/>
</dbReference>
<evidence type="ECO:0000256" key="11">
    <source>
        <dbReference type="SAM" id="Phobius"/>
    </source>
</evidence>
<dbReference type="Pfam" id="PF00664">
    <property type="entry name" value="ABC_membrane"/>
    <property type="match status" value="2"/>
</dbReference>
<dbReference type="CDD" id="cd18579">
    <property type="entry name" value="ABC_6TM_ABCC_D1"/>
    <property type="match status" value="1"/>
</dbReference>
<dbReference type="PROSITE" id="PS50929">
    <property type="entry name" value="ABC_TM1F"/>
    <property type="match status" value="2"/>
</dbReference>
<name>A0AAD5UN55_9FUNG</name>
<keyword evidence="7" id="KW-0067">ATP-binding</keyword>
<dbReference type="PANTHER" id="PTHR24223">
    <property type="entry name" value="ATP-BINDING CASSETTE SUB-FAMILY C"/>
    <property type="match status" value="1"/>
</dbReference>
<evidence type="ECO:0000256" key="7">
    <source>
        <dbReference type="ARBA" id="ARBA00022840"/>
    </source>
</evidence>
<keyword evidence="8 11" id="KW-1133">Transmembrane helix</keyword>
<evidence type="ECO:0000256" key="6">
    <source>
        <dbReference type="ARBA" id="ARBA00022741"/>
    </source>
</evidence>
<dbReference type="GO" id="GO:0016020">
    <property type="term" value="C:membrane"/>
    <property type="evidence" value="ECO:0007669"/>
    <property type="project" value="UniProtKB-SubCell"/>
</dbReference>
<dbReference type="CDD" id="cd03250">
    <property type="entry name" value="ABCC_MRP_domain1"/>
    <property type="match status" value="1"/>
</dbReference>
<evidence type="ECO:0000256" key="4">
    <source>
        <dbReference type="ARBA" id="ARBA00022692"/>
    </source>
</evidence>